<sequence>MIDSLALLPIDDLPAGLQFLCNNTPEGMELLLICVNAIYCIGTYKRIQHHAPNGEGQDAIMLHCITSIFPIWNVHQVTLDGEQRTINLCEAWDHRIEHLCGVSHPSVWKLNNWLKADAVQVSTTLLNDARGESARKRVKCVYTQLQSRLPQLCVDRRDGGKTVEEFLQELVTKSSGNLMVE</sequence>
<keyword evidence="2" id="KW-1185">Reference proteome</keyword>
<dbReference type="EMBL" id="JAODUP010001014">
    <property type="protein sequence ID" value="KAK2141937.1"/>
    <property type="molecule type" value="Genomic_DNA"/>
</dbReference>
<dbReference type="Proteomes" id="UP001208570">
    <property type="component" value="Unassembled WGS sequence"/>
</dbReference>
<name>A0AAD9MQ84_9ANNE</name>
<proteinExistence type="predicted"/>
<organism evidence="1 2">
    <name type="scientific">Paralvinella palmiformis</name>
    <dbReference type="NCBI Taxonomy" id="53620"/>
    <lineage>
        <taxon>Eukaryota</taxon>
        <taxon>Metazoa</taxon>
        <taxon>Spiralia</taxon>
        <taxon>Lophotrochozoa</taxon>
        <taxon>Annelida</taxon>
        <taxon>Polychaeta</taxon>
        <taxon>Sedentaria</taxon>
        <taxon>Canalipalpata</taxon>
        <taxon>Terebellida</taxon>
        <taxon>Terebelliformia</taxon>
        <taxon>Alvinellidae</taxon>
        <taxon>Paralvinella</taxon>
    </lineage>
</organism>
<protein>
    <submittedName>
        <fullName evidence="1">Uncharacterized protein</fullName>
    </submittedName>
</protein>
<comment type="caution">
    <text evidence="1">The sequence shown here is derived from an EMBL/GenBank/DDBJ whole genome shotgun (WGS) entry which is preliminary data.</text>
</comment>
<dbReference type="AlphaFoldDB" id="A0AAD9MQ84"/>
<gene>
    <name evidence="1" type="ORF">LSH36_1014g01008</name>
</gene>
<evidence type="ECO:0000313" key="1">
    <source>
        <dbReference type="EMBL" id="KAK2141937.1"/>
    </source>
</evidence>
<reference evidence="1" key="1">
    <citation type="journal article" date="2023" name="Mol. Biol. Evol.">
        <title>Third-Generation Sequencing Reveals the Adaptive Role of the Epigenome in Three Deep-Sea Polychaetes.</title>
        <authorList>
            <person name="Perez M."/>
            <person name="Aroh O."/>
            <person name="Sun Y."/>
            <person name="Lan Y."/>
            <person name="Juniper S.K."/>
            <person name="Young C.R."/>
            <person name="Angers B."/>
            <person name="Qian P.Y."/>
        </authorList>
    </citation>
    <scope>NUCLEOTIDE SEQUENCE</scope>
    <source>
        <strain evidence="1">P08H-3</strain>
    </source>
</reference>
<evidence type="ECO:0000313" key="2">
    <source>
        <dbReference type="Proteomes" id="UP001208570"/>
    </source>
</evidence>
<accession>A0AAD9MQ84</accession>